<gene>
    <name evidence="2" type="ORF">R2601_18885</name>
</gene>
<proteinExistence type="predicted"/>
<dbReference type="OrthoDB" id="9909917at2"/>
<dbReference type="STRING" id="314265.R2601_18885"/>
<accession>Q0FQX7</accession>
<feature type="region of interest" description="Disordered" evidence="1">
    <location>
        <begin position="71"/>
        <end position="94"/>
    </location>
</feature>
<sequence length="94" mass="10016">MLPTYWGFTAMQMGVEMISLQMRMAQAVYEAGVMQQKAFWNARQPLAVAPLMPAPMSMGICGPVALSGGGRPRANSGLKAVPAARRSHEPGTPV</sequence>
<name>Q0FQX7_SALBH</name>
<comment type="caution">
    <text evidence="2">The sequence shown here is derived from an EMBL/GenBank/DDBJ whole genome shotgun (WGS) entry which is preliminary data.</text>
</comment>
<dbReference type="AlphaFoldDB" id="Q0FQX7"/>
<evidence type="ECO:0000256" key="1">
    <source>
        <dbReference type="SAM" id="MobiDB-lite"/>
    </source>
</evidence>
<organism evidence="2 3">
    <name type="scientific">Salipiger bermudensis (strain DSM 26914 / JCM 13377 / KCTC 12554 / HTCC2601)</name>
    <name type="common">Pelagibaca bermudensis</name>
    <dbReference type="NCBI Taxonomy" id="314265"/>
    <lineage>
        <taxon>Bacteria</taxon>
        <taxon>Pseudomonadati</taxon>
        <taxon>Pseudomonadota</taxon>
        <taxon>Alphaproteobacteria</taxon>
        <taxon>Rhodobacterales</taxon>
        <taxon>Roseobacteraceae</taxon>
        <taxon>Salipiger</taxon>
    </lineage>
</organism>
<evidence type="ECO:0000313" key="3">
    <source>
        <dbReference type="Proteomes" id="UP000006230"/>
    </source>
</evidence>
<dbReference type="EMBL" id="AATQ01000013">
    <property type="protein sequence ID" value="EAU46555.1"/>
    <property type="molecule type" value="Genomic_DNA"/>
</dbReference>
<reference evidence="2 3" key="1">
    <citation type="journal article" date="2010" name="J. Bacteriol.">
        <title>Genome sequences of Pelagibaca bermudensis HTCC2601T and Maritimibacter alkaliphilus HTCC2654T, the type strains of two marine Roseobacter genera.</title>
        <authorList>
            <person name="Thrash J.C."/>
            <person name="Cho J.C."/>
            <person name="Ferriera S."/>
            <person name="Johnson J."/>
            <person name="Vergin K.L."/>
            <person name="Giovannoni S.J."/>
        </authorList>
    </citation>
    <scope>NUCLEOTIDE SEQUENCE [LARGE SCALE GENOMIC DNA]</scope>
    <source>
        <strain evidence="3">DSM 26914 / JCM 13377 / KCTC 12554 / HTCC2601</strain>
    </source>
</reference>
<keyword evidence="3" id="KW-1185">Reference proteome</keyword>
<evidence type="ECO:0000313" key="2">
    <source>
        <dbReference type="EMBL" id="EAU46555.1"/>
    </source>
</evidence>
<dbReference type="Proteomes" id="UP000006230">
    <property type="component" value="Unassembled WGS sequence"/>
</dbReference>
<protein>
    <submittedName>
        <fullName evidence="2">Uncharacterized protein</fullName>
    </submittedName>
</protein>
<dbReference type="HOGENOM" id="CLU_2383549_0_0_5"/>
<dbReference type="RefSeq" id="WP_007798003.1">
    <property type="nucleotide sequence ID" value="NZ_DS022276.1"/>
</dbReference>
<dbReference type="eggNOG" id="ENOG502ZKC8">
    <property type="taxonomic scope" value="Bacteria"/>
</dbReference>